<evidence type="ECO:0000256" key="1">
    <source>
        <dbReference type="SAM" id="MobiDB-lite"/>
    </source>
</evidence>
<reference evidence="2" key="2">
    <citation type="journal article" date="2015" name="Fish Shellfish Immunol.">
        <title>Early steps in the European eel (Anguilla anguilla)-Vibrio vulnificus interaction in the gills: Role of the RtxA13 toxin.</title>
        <authorList>
            <person name="Callol A."/>
            <person name="Pajuelo D."/>
            <person name="Ebbesson L."/>
            <person name="Teles M."/>
            <person name="MacKenzie S."/>
            <person name="Amaro C."/>
        </authorList>
    </citation>
    <scope>NUCLEOTIDE SEQUENCE</scope>
</reference>
<name>A0A0E9UGM1_ANGAN</name>
<feature type="compositionally biased region" description="Polar residues" evidence="1">
    <location>
        <begin position="1"/>
        <end position="12"/>
    </location>
</feature>
<dbReference type="EMBL" id="GBXM01043711">
    <property type="protein sequence ID" value="JAH64866.1"/>
    <property type="molecule type" value="Transcribed_RNA"/>
</dbReference>
<accession>A0A0E9UGM1</accession>
<organism evidence="2">
    <name type="scientific">Anguilla anguilla</name>
    <name type="common">European freshwater eel</name>
    <name type="synonym">Muraena anguilla</name>
    <dbReference type="NCBI Taxonomy" id="7936"/>
    <lineage>
        <taxon>Eukaryota</taxon>
        <taxon>Metazoa</taxon>
        <taxon>Chordata</taxon>
        <taxon>Craniata</taxon>
        <taxon>Vertebrata</taxon>
        <taxon>Euteleostomi</taxon>
        <taxon>Actinopterygii</taxon>
        <taxon>Neopterygii</taxon>
        <taxon>Teleostei</taxon>
        <taxon>Anguilliformes</taxon>
        <taxon>Anguillidae</taxon>
        <taxon>Anguilla</taxon>
    </lineage>
</organism>
<proteinExistence type="predicted"/>
<sequence>MKSTASSHSSQPAKHLDQVNGSVRSFDMLKRLPCCQALR</sequence>
<protein>
    <submittedName>
        <fullName evidence="2">Uncharacterized protein</fullName>
    </submittedName>
</protein>
<reference evidence="2" key="1">
    <citation type="submission" date="2014-11" db="EMBL/GenBank/DDBJ databases">
        <authorList>
            <person name="Amaro Gonzalez C."/>
        </authorList>
    </citation>
    <scope>NUCLEOTIDE SEQUENCE</scope>
</reference>
<feature type="region of interest" description="Disordered" evidence="1">
    <location>
        <begin position="1"/>
        <end position="22"/>
    </location>
</feature>
<evidence type="ECO:0000313" key="2">
    <source>
        <dbReference type="EMBL" id="JAH64866.1"/>
    </source>
</evidence>
<dbReference type="AlphaFoldDB" id="A0A0E9UGM1"/>